<dbReference type="AlphaFoldDB" id="A0AAV5R525"/>
<evidence type="ECO:0000313" key="7">
    <source>
        <dbReference type="EMBL" id="GMM46659.1"/>
    </source>
</evidence>
<comment type="subcellular location">
    <subcellularLocation>
        <location evidence="1">Membrane</location>
        <topology evidence="1">Multi-pass membrane protein</topology>
    </subcellularLocation>
</comment>
<comment type="caution">
    <text evidence="7">The sequence shown here is derived from an EMBL/GenBank/DDBJ whole genome shotgun (WGS) entry which is preliminary data.</text>
</comment>
<protein>
    <submittedName>
        <fullName evidence="7">Vps55 protein</fullName>
    </submittedName>
</protein>
<dbReference type="InterPro" id="IPR007262">
    <property type="entry name" value="Vps55/LEPROT"/>
</dbReference>
<feature type="transmembrane region" description="Helical" evidence="6">
    <location>
        <begin position="79"/>
        <end position="98"/>
    </location>
</feature>
<dbReference type="PANTHER" id="PTHR12050">
    <property type="entry name" value="LEPTIN RECEPTOR-RELATED"/>
    <property type="match status" value="1"/>
</dbReference>
<reference evidence="7 8" key="1">
    <citation type="journal article" date="2023" name="Elife">
        <title>Identification of key yeast species and microbe-microbe interactions impacting larval growth of Drosophila in the wild.</title>
        <authorList>
            <person name="Mure A."/>
            <person name="Sugiura Y."/>
            <person name="Maeda R."/>
            <person name="Honda K."/>
            <person name="Sakurai N."/>
            <person name="Takahashi Y."/>
            <person name="Watada M."/>
            <person name="Katoh T."/>
            <person name="Gotoh A."/>
            <person name="Gotoh Y."/>
            <person name="Taniguchi I."/>
            <person name="Nakamura K."/>
            <person name="Hayashi T."/>
            <person name="Katayama T."/>
            <person name="Uemura T."/>
            <person name="Hattori Y."/>
        </authorList>
    </citation>
    <scope>NUCLEOTIDE SEQUENCE [LARGE SCALE GENOMIC DNA]</scope>
    <source>
        <strain evidence="7 8">PK-24</strain>
    </source>
</reference>
<sequence length="142" mass="15249">MALRFSPLTRIIALSGLLALGFLLVALATALYSSWLPIFDALIFAVAHIPVLLTQSYDSSSLDLDSFDGTFNDSPASDLGKWISSFLLTAAVVWPITLSRNAILSSTASTITIVGGILIHTTIVLFTTFFSTLTDNDDPFSM</sequence>
<dbReference type="GO" id="GO:0034424">
    <property type="term" value="C:Vps55/Vps68 complex"/>
    <property type="evidence" value="ECO:0007669"/>
    <property type="project" value="TreeGrafter"/>
</dbReference>
<keyword evidence="4 6" id="KW-1133">Transmembrane helix</keyword>
<dbReference type="GO" id="GO:0032511">
    <property type="term" value="P:late endosome to vacuole transport via multivesicular body sorting pathway"/>
    <property type="evidence" value="ECO:0007669"/>
    <property type="project" value="TreeGrafter"/>
</dbReference>
<dbReference type="Pfam" id="PF04133">
    <property type="entry name" value="Vps55"/>
    <property type="match status" value="1"/>
</dbReference>
<proteinExistence type="inferred from homology"/>
<evidence type="ECO:0000256" key="5">
    <source>
        <dbReference type="ARBA" id="ARBA00023136"/>
    </source>
</evidence>
<dbReference type="EMBL" id="BTGB01000004">
    <property type="protein sequence ID" value="GMM46659.1"/>
    <property type="molecule type" value="Genomic_DNA"/>
</dbReference>
<organism evidence="7 8">
    <name type="scientific">Pichia kluyveri</name>
    <name type="common">Yeast</name>
    <dbReference type="NCBI Taxonomy" id="36015"/>
    <lineage>
        <taxon>Eukaryota</taxon>
        <taxon>Fungi</taxon>
        <taxon>Dikarya</taxon>
        <taxon>Ascomycota</taxon>
        <taxon>Saccharomycotina</taxon>
        <taxon>Pichiomycetes</taxon>
        <taxon>Pichiales</taxon>
        <taxon>Pichiaceae</taxon>
        <taxon>Pichia</taxon>
    </lineage>
</organism>
<dbReference type="Proteomes" id="UP001378960">
    <property type="component" value="Unassembled WGS sequence"/>
</dbReference>
<comment type="similarity">
    <text evidence="2">Belongs to the OB-RGRP/VPS55 family.</text>
</comment>
<evidence type="ECO:0000256" key="2">
    <source>
        <dbReference type="ARBA" id="ARBA00005645"/>
    </source>
</evidence>
<keyword evidence="3 6" id="KW-0812">Transmembrane</keyword>
<evidence type="ECO:0000313" key="8">
    <source>
        <dbReference type="Proteomes" id="UP001378960"/>
    </source>
</evidence>
<evidence type="ECO:0000256" key="6">
    <source>
        <dbReference type="SAM" id="Phobius"/>
    </source>
</evidence>
<evidence type="ECO:0000256" key="4">
    <source>
        <dbReference type="ARBA" id="ARBA00022989"/>
    </source>
</evidence>
<gene>
    <name evidence="7" type="ORF">DAPK24_032340</name>
</gene>
<name>A0AAV5R525_PICKL</name>
<keyword evidence="5 6" id="KW-0472">Membrane</keyword>
<feature type="transmembrane region" description="Helical" evidence="6">
    <location>
        <begin position="110"/>
        <end position="133"/>
    </location>
</feature>
<evidence type="ECO:0000256" key="3">
    <source>
        <dbReference type="ARBA" id="ARBA00022692"/>
    </source>
</evidence>
<feature type="transmembrane region" description="Helical" evidence="6">
    <location>
        <begin position="12"/>
        <end position="32"/>
    </location>
</feature>
<dbReference type="PANTHER" id="PTHR12050:SF0">
    <property type="entry name" value="RH04491P"/>
    <property type="match status" value="1"/>
</dbReference>
<evidence type="ECO:0000256" key="1">
    <source>
        <dbReference type="ARBA" id="ARBA00004141"/>
    </source>
</evidence>
<keyword evidence="8" id="KW-1185">Reference proteome</keyword>
<accession>A0AAV5R525</accession>